<proteinExistence type="inferred from homology"/>
<evidence type="ECO:0000256" key="9">
    <source>
        <dbReference type="HAMAP-Rule" id="MF_03125"/>
    </source>
</evidence>
<keyword evidence="5 9" id="KW-0658">Purine biosynthesis</keyword>
<feature type="binding site" evidence="9">
    <location>
        <position position="165"/>
    </location>
    <ligand>
        <name>IMP</name>
        <dbReference type="ChEBI" id="CHEBI:58053"/>
    </ligand>
</feature>
<gene>
    <name evidence="9" type="primary">PURA</name>
    <name evidence="12" type="ORF">WJX81_005112</name>
</gene>
<evidence type="ECO:0000313" key="13">
    <source>
        <dbReference type="Proteomes" id="UP001445335"/>
    </source>
</evidence>
<feature type="binding site" evidence="9">
    <location>
        <position position="271"/>
    </location>
    <ligand>
        <name>IMP</name>
        <dbReference type="ChEBI" id="CHEBI:58053"/>
    </ligand>
</feature>
<dbReference type="InterPro" id="IPR042111">
    <property type="entry name" value="Adenylosuccinate_synth_dom3"/>
</dbReference>
<feature type="active site" evidence="10">
    <location>
        <position position="176"/>
    </location>
</feature>
<feature type="binding site" evidence="9">
    <location>
        <begin position="363"/>
        <end position="365"/>
    </location>
    <ligand>
        <name>GTP</name>
        <dbReference type="ChEBI" id="CHEBI:37565"/>
    </ligand>
</feature>
<evidence type="ECO:0000256" key="6">
    <source>
        <dbReference type="ARBA" id="ARBA00022842"/>
    </source>
</evidence>
<comment type="similarity">
    <text evidence="9 11">Belongs to the adenylosuccinate synthetase family.</text>
</comment>
<dbReference type="NCBIfam" id="TIGR00184">
    <property type="entry name" value="purA"/>
    <property type="match status" value="1"/>
</dbReference>
<keyword evidence="6 9" id="KW-0460">Magnesium</keyword>
<dbReference type="CDD" id="cd03108">
    <property type="entry name" value="AdSS"/>
    <property type="match status" value="1"/>
</dbReference>
<dbReference type="InterPro" id="IPR027417">
    <property type="entry name" value="P-loop_NTPase"/>
</dbReference>
<keyword evidence="9" id="KW-0150">Chloroplast</keyword>
<comment type="caution">
    <text evidence="12">The sequence shown here is derived from an EMBL/GenBank/DDBJ whole genome shotgun (WGS) entry which is preliminary data.</text>
</comment>
<feature type="binding site" evidence="9">
    <location>
        <position position="256"/>
    </location>
    <ligand>
        <name>IMP</name>
        <dbReference type="ChEBI" id="CHEBI:58053"/>
    </ligand>
</feature>
<dbReference type="PROSITE" id="PS01266">
    <property type="entry name" value="ADENYLOSUCCIN_SYN_1"/>
    <property type="match status" value="1"/>
</dbReference>
<evidence type="ECO:0000313" key="12">
    <source>
        <dbReference type="EMBL" id="KAK9819397.1"/>
    </source>
</evidence>
<dbReference type="SUPFAM" id="SSF52540">
    <property type="entry name" value="P-loop containing nucleoside triphosphate hydrolases"/>
    <property type="match status" value="1"/>
</dbReference>
<feature type="binding site" evidence="9">
    <location>
        <position position="179"/>
    </location>
    <ligand>
        <name>IMP</name>
        <dbReference type="ChEBI" id="CHEBI:58053"/>
        <note>ligand shared between dimeric partners</note>
    </ligand>
</feature>
<dbReference type="GO" id="GO:0005525">
    <property type="term" value="F:GTP binding"/>
    <property type="evidence" value="ECO:0007669"/>
    <property type="project" value="UniProtKB-UniRule"/>
</dbReference>
<evidence type="ECO:0000256" key="2">
    <source>
        <dbReference type="ARBA" id="ARBA00022598"/>
    </source>
</evidence>
<feature type="binding site" evidence="9">
    <location>
        <begin position="331"/>
        <end position="337"/>
    </location>
    <ligand>
        <name>substrate</name>
    </ligand>
</feature>
<comment type="pathway">
    <text evidence="9 11">Purine metabolism; AMP biosynthesis via de novo pathway; AMP from IMP: step 1/2.</text>
</comment>
<reference evidence="12 13" key="1">
    <citation type="journal article" date="2024" name="Nat. Commun.">
        <title>Phylogenomics reveals the evolutionary origins of lichenization in chlorophyte algae.</title>
        <authorList>
            <person name="Puginier C."/>
            <person name="Libourel C."/>
            <person name="Otte J."/>
            <person name="Skaloud P."/>
            <person name="Haon M."/>
            <person name="Grisel S."/>
            <person name="Petersen M."/>
            <person name="Berrin J.G."/>
            <person name="Delaux P.M."/>
            <person name="Dal Grande F."/>
            <person name="Keller J."/>
        </authorList>
    </citation>
    <scope>NUCLEOTIDE SEQUENCE [LARGE SCALE GENOMIC DNA]</scope>
    <source>
        <strain evidence="12 13">SAG 245.80</strain>
    </source>
</reference>
<keyword evidence="4 9" id="KW-0547">Nucleotide-binding</keyword>
<dbReference type="FunFam" id="3.90.170.10:FF:000001">
    <property type="entry name" value="Adenylosuccinate synthetase"/>
    <property type="match status" value="1"/>
</dbReference>
<evidence type="ECO:0000256" key="3">
    <source>
        <dbReference type="ARBA" id="ARBA00022723"/>
    </source>
</evidence>
<feature type="active site" description="Proton acceptor" evidence="9">
    <location>
        <position position="48"/>
    </location>
</feature>
<dbReference type="GO" id="GO:0000287">
    <property type="term" value="F:magnesium ion binding"/>
    <property type="evidence" value="ECO:0007669"/>
    <property type="project" value="UniProtKB-UniRule"/>
</dbReference>
<comment type="subcellular location">
    <subcellularLocation>
        <location evidence="9">Plastid</location>
        <location evidence="9">Chloroplast</location>
    </subcellularLocation>
</comment>
<dbReference type="InterPro" id="IPR018220">
    <property type="entry name" value="Adenylosuccin_syn_GTP-bd"/>
</dbReference>
<keyword evidence="2 9" id="KW-0436">Ligase</keyword>
<evidence type="ECO:0000256" key="4">
    <source>
        <dbReference type="ARBA" id="ARBA00022741"/>
    </source>
</evidence>
<feature type="binding site" evidence="9">
    <location>
        <begin position="47"/>
        <end position="53"/>
    </location>
    <ligand>
        <name>GTP</name>
        <dbReference type="ChEBI" id="CHEBI:37565"/>
    </ligand>
</feature>
<dbReference type="GO" id="GO:0044208">
    <property type="term" value="P:'de novo' AMP biosynthetic process"/>
    <property type="evidence" value="ECO:0007669"/>
    <property type="project" value="UniProtKB-UniRule"/>
</dbReference>
<dbReference type="PROSITE" id="PS00513">
    <property type="entry name" value="ADENYLOSUCCIN_SYN_2"/>
    <property type="match status" value="1"/>
</dbReference>
<dbReference type="GO" id="GO:0009507">
    <property type="term" value="C:chloroplast"/>
    <property type="evidence" value="ECO:0007669"/>
    <property type="project" value="UniProtKB-SubCell"/>
</dbReference>
<dbReference type="InterPro" id="IPR033128">
    <property type="entry name" value="Adenylosuccin_syn_Lys_AS"/>
</dbReference>
<evidence type="ECO:0000256" key="1">
    <source>
        <dbReference type="ARBA" id="ARBA00011738"/>
    </source>
</evidence>
<feature type="binding site" evidence="9">
    <location>
        <position position="75"/>
    </location>
    <ligand>
        <name>Mg(2+)</name>
        <dbReference type="ChEBI" id="CHEBI:18420"/>
    </ligand>
</feature>
<feature type="binding site" evidence="9">
    <location>
        <begin position="48"/>
        <end position="51"/>
    </location>
    <ligand>
        <name>IMP</name>
        <dbReference type="ChEBI" id="CHEBI:58053"/>
    </ligand>
</feature>
<dbReference type="FunFam" id="1.10.300.10:FF:000002">
    <property type="entry name" value="Adenylosuccinate synthetase, chloroplastic"/>
    <property type="match status" value="1"/>
</dbReference>
<comment type="catalytic activity">
    <reaction evidence="8 9 11">
        <text>IMP + L-aspartate + GTP = N(6)-(1,2-dicarboxyethyl)-AMP + GDP + phosphate + 2 H(+)</text>
        <dbReference type="Rhea" id="RHEA:15753"/>
        <dbReference type="ChEBI" id="CHEBI:15378"/>
        <dbReference type="ChEBI" id="CHEBI:29991"/>
        <dbReference type="ChEBI" id="CHEBI:37565"/>
        <dbReference type="ChEBI" id="CHEBI:43474"/>
        <dbReference type="ChEBI" id="CHEBI:57567"/>
        <dbReference type="ChEBI" id="CHEBI:58053"/>
        <dbReference type="ChEBI" id="CHEBI:58189"/>
        <dbReference type="EC" id="6.3.4.4"/>
    </reaction>
</comment>
<dbReference type="GO" id="GO:0004019">
    <property type="term" value="F:adenylosuccinate synthase activity"/>
    <property type="evidence" value="ECO:0007669"/>
    <property type="project" value="UniProtKB-UniRule"/>
</dbReference>
<dbReference type="EMBL" id="JALJOU010000120">
    <property type="protein sequence ID" value="KAK9819397.1"/>
    <property type="molecule type" value="Genomic_DNA"/>
</dbReference>
<feature type="binding site" evidence="9">
    <location>
        <position position="337"/>
    </location>
    <ligand>
        <name>GTP</name>
        <dbReference type="ChEBI" id="CHEBI:37565"/>
    </ligand>
</feature>
<evidence type="ECO:0000256" key="8">
    <source>
        <dbReference type="ARBA" id="ARBA00050432"/>
    </source>
</evidence>
<name>A0AAW1QDA6_9CHLO</name>
<evidence type="ECO:0000256" key="10">
    <source>
        <dbReference type="PROSITE-ProRule" id="PRU10134"/>
    </source>
</evidence>
<dbReference type="Gene3D" id="3.40.440.10">
    <property type="entry name" value="Adenylosuccinate Synthetase, subunit A, domain 1"/>
    <property type="match status" value="1"/>
</dbReference>
<dbReference type="InterPro" id="IPR042110">
    <property type="entry name" value="Adenylosuccinate_synth_dom2"/>
</dbReference>
<organism evidence="12 13">
    <name type="scientific">Elliptochloris bilobata</name>
    <dbReference type="NCBI Taxonomy" id="381761"/>
    <lineage>
        <taxon>Eukaryota</taxon>
        <taxon>Viridiplantae</taxon>
        <taxon>Chlorophyta</taxon>
        <taxon>core chlorophytes</taxon>
        <taxon>Trebouxiophyceae</taxon>
        <taxon>Trebouxiophyceae incertae sedis</taxon>
        <taxon>Elliptochloris clade</taxon>
        <taxon>Elliptochloris</taxon>
    </lineage>
</organism>
<feature type="binding site" evidence="9">
    <location>
        <position position="48"/>
    </location>
    <ligand>
        <name>Mg(2+)</name>
        <dbReference type="ChEBI" id="CHEBI:18420"/>
    </ligand>
</feature>
<keyword evidence="7 9" id="KW-0342">GTP-binding</keyword>
<sequence>MPQNSQSSPHQAACSMMSGGECLHSHGGTRLLQARLPVAVVLGTQWGDEGKGKLVDILARQYDIVARAQGGANAGHTIYDEAGTKYKLHLIPSGVLNKNAHNVVGNGVVVHLPSMFEELETLAGQGVDIEGRLLLSDRAHLLFDLHKEVDGLREAELAGKQIGTTKRGIGPAYASKATRNGLRVGDLRDLATFADKLRVLARDGAQRFEGFQYDVEADIERYGAIARRVLPFVGDTVDFVNTAYEAGRRILVEGANATMLDLDFGTYPFVTSSNPSVGGVACGLGLAPTKYGAIIGVAKAYTTRVGAGPYPTEVFGALAEDLRRIGAEYGTTTGRPRRVGWLDIPALRYATRINGLTALNLTKLDVLSDLPTIRLGVGYRLDGRELPSVPADLDSLERLEVVYEELPGWQSDISAVRLWEDLPAAARSYIARIEELVGVPCKWIGVGPGRDAIVSQPFAAYVRR</sequence>
<dbReference type="Gene3D" id="3.90.170.10">
    <property type="entry name" value="Adenylosuccinate Synthetase, subunit A, domain 3"/>
    <property type="match status" value="1"/>
</dbReference>
<dbReference type="AlphaFoldDB" id="A0AAW1QDA6"/>
<feature type="active site" description="Proton donor" evidence="9">
    <location>
        <position position="76"/>
    </location>
</feature>
<accession>A0AAW1QDA6</accession>
<feature type="binding site" evidence="9">
    <location>
        <begin position="445"/>
        <end position="447"/>
    </location>
    <ligand>
        <name>GTP</name>
        <dbReference type="ChEBI" id="CHEBI:37565"/>
    </ligand>
</feature>
<feature type="binding site" evidence="9">
    <location>
        <begin position="75"/>
        <end position="77"/>
    </location>
    <ligand>
        <name>GTP</name>
        <dbReference type="ChEBI" id="CHEBI:37565"/>
    </ligand>
</feature>
<comment type="function">
    <text evidence="9">Plays an important role in the de novo pathway and in the salvage pathway of purine nucleotide biosynthesis. Catalyzes the first commited step in the biosynthesis of AMP from IMP.</text>
</comment>
<dbReference type="InterPro" id="IPR042109">
    <property type="entry name" value="Adenylosuccinate_synth_dom1"/>
</dbReference>
<dbReference type="NCBIfam" id="NF002223">
    <property type="entry name" value="PRK01117.1"/>
    <property type="match status" value="1"/>
</dbReference>
<evidence type="ECO:0000256" key="5">
    <source>
        <dbReference type="ARBA" id="ARBA00022755"/>
    </source>
</evidence>
<comment type="function">
    <text evidence="11">Plays an important role in the de novo pathway of purine nucleotide biosynthesis.</text>
</comment>
<dbReference type="GO" id="GO:0046040">
    <property type="term" value="P:IMP metabolic process"/>
    <property type="evidence" value="ECO:0007669"/>
    <property type="project" value="TreeGrafter"/>
</dbReference>
<comment type="subunit">
    <text evidence="1 9">Homodimer.</text>
</comment>
<dbReference type="PANTHER" id="PTHR11846">
    <property type="entry name" value="ADENYLOSUCCINATE SYNTHETASE"/>
    <property type="match status" value="1"/>
</dbReference>
<dbReference type="Gene3D" id="1.10.300.10">
    <property type="entry name" value="Adenylosuccinate Synthetase, subunit A, domain 2"/>
    <property type="match status" value="1"/>
</dbReference>
<keyword evidence="13" id="KW-1185">Reference proteome</keyword>
<feature type="binding site" evidence="9">
    <location>
        <begin position="73"/>
        <end position="76"/>
    </location>
    <ligand>
        <name>IMP</name>
        <dbReference type="ChEBI" id="CHEBI:58053"/>
    </ligand>
</feature>
<dbReference type="SMART" id="SM00788">
    <property type="entry name" value="Adenylsucc_synt"/>
    <property type="match status" value="1"/>
</dbReference>
<keyword evidence="3 9" id="KW-0479">Metal-binding</keyword>
<comment type="cofactor">
    <cofactor evidence="9">
        <name>Mg(2+)</name>
        <dbReference type="ChEBI" id="CHEBI:18420"/>
    </cofactor>
    <text evidence="9">Binds 1 Mg(2+) ion per subunit.</text>
</comment>
<keyword evidence="9" id="KW-0934">Plastid</keyword>
<dbReference type="PANTHER" id="PTHR11846:SF0">
    <property type="entry name" value="ADENYLOSUCCINATE SYNTHETASE"/>
    <property type="match status" value="1"/>
</dbReference>
<dbReference type="InterPro" id="IPR001114">
    <property type="entry name" value="Adenylosuccinate_synthetase"/>
</dbReference>
<protein>
    <recommendedName>
        <fullName evidence="9">Adenylosuccinate synthetase, chloroplastic</fullName>
        <shortName evidence="9">AMPSase</shortName>
        <shortName evidence="9">AdSS</shortName>
        <ecNumber evidence="9">6.3.4.4</ecNumber>
    </recommendedName>
    <alternativeName>
        <fullName evidence="9">IMP--aspartate ligase</fullName>
    </alternativeName>
</protein>
<dbReference type="Proteomes" id="UP001445335">
    <property type="component" value="Unassembled WGS sequence"/>
</dbReference>
<dbReference type="HAMAP" id="MF_00011">
    <property type="entry name" value="Adenylosucc_synth"/>
    <property type="match status" value="1"/>
</dbReference>
<dbReference type="Pfam" id="PF00709">
    <property type="entry name" value="Adenylsucc_synt"/>
    <property type="match status" value="1"/>
</dbReference>
<evidence type="ECO:0000256" key="11">
    <source>
        <dbReference type="RuleBase" id="RU000520"/>
    </source>
</evidence>
<dbReference type="EC" id="6.3.4.4" evidence="9"/>
<feature type="binding site" evidence="9">
    <location>
        <position position="335"/>
    </location>
    <ligand>
        <name>IMP</name>
        <dbReference type="ChEBI" id="CHEBI:58053"/>
    </ligand>
</feature>
<evidence type="ECO:0000256" key="7">
    <source>
        <dbReference type="ARBA" id="ARBA00023134"/>
    </source>
</evidence>